<name>A0ABQ9YJQ0_9EUKA</name>
<evidence type="ECO:0000256" key="3">
    <source>
        <dbReference type="ARBA" id="ARBA00022448"/>
    </source>
</evidence>
<comment type="function">
    <text evidence="11">Cysteine protease that plays a key role in autophagy by mediating both proteolytic activation and delipidation of ATG8 family proteins.</text>
</comment>
<evidence type="ECO:0000256" key="10">
    <source>
        <dbReference type="ARBA" id="ARBA00029362"/>
    </source>
</evidence>
<keyword evidence="9 11" id="KW-0072">Autophagy</keyword>
<dbReference type="Pfam" id="PF03416">
    <property type="entry name" value="Peptidase_C54"/>
    <property type="match status" value="2"/>
</dbReference>
<feature type="domain" description="Peptidase C54 catalytic" evidence="13">
    <location>
        <begin position="517"/>
        <end position="565"/>
    </location>
</feature>
<evidence type="ECO:0000259" key="13">
    <source>
        <dbReference type="Pfam" id="PF03416"/>
    </source>
</evidence>
<keyword evidence="5 11" id="KW-0645">Protease</keyword>
<dbReference type="GO" id="GO:0008233">
    <property type="term" value="F:peptidase activity"/>
    <property type="evidence" value="ECO:0007669"/>
    <property type="project" value="UniProtKB-KW"/>
</dbReference>
<protein>
    <recommendedName>
        <fullName evidence="11">Cysteine protease</fullName>
        <ecNumber evidence="11">3.4.22.-</ecNumber>
    </recommendedName>
</protein>
<keyword evidence="7" id="KW-0788">Thiol protease</keyword>
<keyword evidence="15" id="KW-1185">Reference proteome</keyword>
<feature type="region of interest" description="Disordered" evidence="12">
    <location>
        <begin position="268"/>
        <end position="384"/>
    </location>
</feature>
<evidence type="ECO:0000256" key="8">
    <source>
        <dbReference type="ARBA" id="ARBA00022927"/>
    </source>
</evidence>
<keyword evidence="6 11" id="KW-0378">Hydrolase</keyword>
<evidence type="ECO:0000256" key="12">
    <source>
        <dbReference type="SAM" id="MobiDB-lite"/>
    </source>
</evidence>
<dbReference type="GO" id="GO:0006508">
    <property type="term" value="P:proteolysis"/>
    <property type="evidence" value="ECO:0007669"/>
    <property type="project" value="UniProtKB-KW"/>
</dbReference>
<dbReference type="InterPro" id="IPR046792">
    <property type="entry name" value="Peptidase_C54_cat"/>
</dbReference>
<evidence type="ECO:0000256" key="1">
    <source>
        <dbReference type="ARBA" id="ARBA00004496"/>
    </source>
</evidence>
<sequence length="612" mass="68161">MSGGSPPTTAYLLGHPYVFNQVRSDFMSLIQPSMESPEFKADFSDLFWLTYRKDFQPLSYTSEMSDRGWGCMHRTSQMMMAEAIRRISKLNNSYDEHVILSYFLDFFKAPFSIHRISDEGATIGVPVGQWFSPHVAALVMSRLSSVSADPLVPTVLVCHDTTLSMANANHLTIDRLQRIGHSAGKRHSLFTPSTRPKNTNRNSARIMYVQDSKVRLNLPAIPQFSEYHPEISHSHSQNILSTLQSKNQPLPPSSVKIRSSVVDVPRQRSTITFRHSDASGSDSPQNYSPNLSYLSDLPTTPTRSSLPPPFQFRKPVKLSQSPSHSSPPLPSCASDLFTPSVDEVRTHGGPRLSRSSQLSRSSSDKNSVGSETTSPIPPASITPISDMDVDLVDVADYEALVAESQERPGDTQSRLDVLSLPSLGNEWGHPLSTQSLRDSTVDSISPQSVHFSPRKSDFKLKQRELKRRPHSFQSTLPHAPSHPLYLFSSKQSPLTRRHSFHTVSRPPRLFLLPAVPQSQFHPILVLAPLRLGLQKINLDYLPVIQAVLSHPNSVGIVGGKPRLSLCGYMKAIEWKKKDSDILNFIEYKGLDHSGPISDKNALKDFVNLFSSE</sequence>
<feature type="compositionally biased region" description="Low complexity" evidence="12">
    <location>
        <begin position="351"/>
        <end position="361"/>
    </location>
</feature>
<feature type="compositionally biased region" description="Polar residues" evidence="12">
    <location>
        <begin position="268"/>
        <end position="293"/>
    </location>
</feature>
<evidence type="ECO:0000256" key="2">
    <source>
        <dbReference type="ARBA" id="ARBA00010958"/>
    </source>
</evidence>
<dbReference type="Proteomes" id="UP001281761">
    <property type="component" value="Unassembled WGS sequence"/>
</dbReference>
<comment type="subcellular location">
    <subcellularLocation>
        <location evidence="1 11">Cytoplasm</location>
    </subcellularLocation>
</comment>
<evidence type="ECO:0000256" key="9">
    <source>
        <dbReference type="ARBA" id="ARBA00023006"/>
    </source>
</evidence>
<comment type="catalytic activity">
    <reaction evidence="10">
        <text>[protein]-C-terminal L-amino acid-glycyl-phosphatidylethanolamide + H2O = [protein]-C-terminal L-amino acid-glycine + a 1,2-diacyl-sn-glycero-3-phosphoethanolamine</text>
        <dbReference type="Rhea" id="RHEA:67548"/>
        <dbReference type="Rhea" id="RHEA-COMP:17323"/>
        <dbReference type="Rhea" id="RHEA-COMP:17324"/>
        <dbReference type="ChEBI" id="CHEBI:15377"/>
        <dbReference type="ChEBI" id="CHEBI:64612"/>
        <dbReference type="ChEBI" id="CHEBI:172940"/>
        <dbReference type="ChEBI" id="CHEBI:172941"/>
    </reaction>
    <physiologicalReaction direction="left-to-right" evidence="10">
        <dbReference type="Rhea" id="RHEA:67549"/>
    </physiologicalReaction>
</comment>
<feature type="compositionally biased region" description="Polar residues" evidence="12">
    <location>
        <begin position="431"/>
        <end position="450"/>
    </location>
</feature>
<dbReference type="InterPro" id="IPR038765">
    <property type="entry name" value="Papain-like_cys_pep_sf"/>
</dbReference>
<keyword evidence="8 11" id="KW-0653">Protein transport</keyword>
<dbReference type="InterPro" id="IPR005078">
    <property type="entry name" value="Peptidase_C54"/>
</dbReference>
<feature type="domain" description="Peptidase C54 catalytic" evidence="13">
    <location>
        <begin position="38"/>
        <end position="167"/>
    </location>
</feature>
<gene>
    <name evidence="14" type="ORF">BLNAU_1070</name>
</gene>
<evidence type="ECO:0000256" key="6">
    <source>
        <dbReference type="ARBA" id="ARBA00022801"/>
    </source>
</evidence>
<dbReference type="EMBL" id="JARBJD010000004">
    <property type="protein sequence ID" value="KAK2963989.1"/>
    <property type="molecule type" value="Genomic_DNA"/>
</dbReference>
<evidence type="ECO:0000256" key="7">
    <source>
        <dbReference type="ARBA" id="ARBA00022807"/>
    </source>
</evidence>
<dbReference type="PANTHER" id="PTHR22624">
    <property type="entry name" value="CYSTEINE PROTEASE ATG4"/>
    <property type="match status" value="1"/>
</dbReference>
<comment type="caution">
    <text evidence="14">The sequence shown here is derived from an EMBL/GenBank/DDBJ whole genome shotgun (WGS) entry which is preliminary data.</text>
</comment>
<organism evidence="14 15">
    <name type="scientific">Blattamonas nauphoetae</name>
    <dbReference type="NCBI Taxonomy" id="2049346"/>
    <lineage>
        <taxon>Eukaryota</taxon>
        <taxon>Metamonada</taxon>
        <taxon>Preaxostyla</taxon>
        <taxon>Oxymonadida</taxon>
        <taxon>Blattamonas</taxon>
    </lineage>
</organism>
<feature type="compositionally biased region" description="Low complexity" evidence="12">
    <location>
        <begin position="294"/>
        <end position="305"/>
    </location>
</feature>
<keyword evidence="3" id="KW-0813">Transport</keyword>
<keyword evidence="4 11" id="KW-0963">Cytoplasm</keyword>
<feature type="region of interest" description="Disordered" evidence="12">
    <location>
        <begin position="429"/>
        <end position="453"/>
    </location>
</feature>
<dbReference type="EC" id="3.4.22.-" evidence="11"/>
<evidence type="ECO:0000313" key="14">
    <source>
        <dbReference type="EMBL" id="KAK2963989.1"/>
    </source>
</evidence>
<evidence type="ECO:0000256" key="5">
    <source>
        <dbReference type="ARBA" id="ARBA00022670"/>
    </source>
</evidence>
<comment type="similarity">
    <text evidence="2 11">Belongs to the peptidase C54 family.</text>
</comment>
<feature type="region of interest" description="Disordered" evidence="12">
    <location>
        <begin position="244"/>
        <end position="263"/>
    </location>
</feature>
<reference evidence="14 15" key="1">
    <citation type="journal article" date="2022" name="bioRxiv">
        <title>Genomics of Preaxostyla Flagellates Illuminates Evolutionary Transitions and the Path Towards Mitochondrial Loss.</title>
        <authorList>
            <person name="Novak L.V.F."/>
            <person name="Treitli S.C."/>
            <person name="Pyrih J."/>
            <person name="Halakuc P."/>
            <person name="Pipaliya S.V."/>
            <person name="Vacek V."/>
            <person name="Brzon O."/>
            <person name="Soukal P."/>
            <person name="Eme L."/>
            <person name="Dacks J.B."/>
            <person name="Karnkowska A."/>
            <person name="Elias M."/>
            <person name="Hampl V."/>
        </authorList>
    </citation>
    <scope>NUCLEOTIDE SEQUENCE [LARGE SCALE GENOMIC DNA]</scope>
    <source>
        <strain evidence="14">NAU3</strain>
        <tissue evidence="14">Gut</tissue>
    </source>
</reference>
<evidence type="ECO:0000313" key="15">
    <source>
        <dbReference type="Proteomes" id="UP001281761"/>
    </source>
</evidence>
<dbReference type="SUPFAM" id="SSF54001">
    <property type="entry name" value="Cysteine proteinases"/>
    <property type="match status" value="1"/>
</dbReference>
<proteinExistence type="inferred from homology"/>
<accession>A0ABQ9YJQ0</accession>
<evidence type="ECO:0000256" key="11">
    <source>
        <dbReference type="RuleBase" id="RU363115"/>
    </source>
</evidence>
<dbReference type="PANTHER" id="PTHR22624:SF49">
    <property type="entry name" value="CYSTEINE PROTEASE"/>
    <property type="match status" value="1"/>
</dbReference>
<evidence type="ECO:0000256" key="4">
    <source>
        <dbReference type="ARBA" id="ARBA00022490"/>
    </source>
</evidence>